<name>A0A0C3C9D7_PILCF</name>
<dbReference type="GO" id="GO:0016538">
    <property type="term" value="F:cyclin-dependent protein serine/threonine kinase regulator activity"/>
    <property type="evidence" value="ECO:0007669"/>
    <property type="project" value="TreeGrafter"/>
</dbReference>
<dbReference type="InterPro" id="IPR013922">
    <property type="entry name" value="Cyclin_PHO80-like"/>
</dbReference>
<sequence length="314" mass="34616">MDSSPIHKASLVDASLHSPALLELLDIKLTRPVIEYVVNNVVDTVDYAMGRPSTSTRGRNLSRTPRHADFTKFVMNVLTRAEVSVPVVLASLVYVDRAKPHLHIALEEWACERVFLGAVMLASKYLNDSTLKNVHWALCTGVFGKRDVGRIERELLDVLDFELSILEADILSHHDGLSAVALKSHSHRHTTTTHTHEHRSSHHMSLPELEPSSADSSSSSGSSSPHTPEAPEVVAFPTKGNAKHQIAAPHVPLSKPTISQSTFDLLQSLPIPAPQQAAPHRHFGHKHYSTFSLKNQHASRYNSIEQAPRAQIMA</sequence>
<feature type="domain" description="Cyclin-like" evidence="3">
    <location>
        <begin position="72"/>
        <end position="157"/>
    </location>
</feature>
<proteinExistence type="inferred from homology"/>
<dbReference type="STRING" id="765440.A0A0C3C9D7"/>
<dbReference type="Pfam" id="PF00134">
    <property type="entry name" value="Cyclin_N"/>
    <property type="match status" value="1"/>
</dbReference>
<accession>A0A0C3C9D7</accession>
<dbReference type="HOGENOM" id="CLU_050396_0_0_1"/>
<comment type="similarity">
    <text evidence="1">Belongs to the cyclin family.</text>
</comment>
<organism evidence="4 5">
    <name type="scientific">Piloderma croceum (strain F 1598)</name>
    <dbReference type="NCBI Taxonomy" id="765440"/>
    <lineage>
        <taxon>Eukaryota</taxon>
        <taxon>Fungi</taxon>
        <taxon>Dikarya</taxon>
        <taxon>Basidiomycota</taxon>
        <taxon>Agaricomycotina</taxon>
        <taxon>Agaricomycetes</taxon>
        <taxon>Agaricomycetidae</taxon>
        <taxon>Atheliales</taxon>
        <taxon>Atheliaceae</taxon>
        <taxon>Piloderma</taxon>
    </lineage>
</organism>
<evidence type="ECO:0000259" key="3">
    <source>
        <dbReference type="SMART" id="SM00385"/>
    </source>
</evidence>
<protein>
    <recommendedName>
        <fullName evidence="3">Cyclin-like domain-containing protein</fullName>
    </recommendedName>
</protein>
<dbReference type="OrthoDB" id="10250320at2759"/>
<dbReference type="GO" id="GO:0000307">
    <property type="term" value="C:cyclin-dependent protein kinase holoenzyme complex"/>
    <property type="evidence" value="ECO:0007669"/>
    <property type="project" value="TreeGrafter"/>
</dbReference>
<keyword evidence="1" id="KW-0195">Cyclin</keyword>
<dbReference type="InterPro" id="IPR013763">
    <property type="entry name" value="Cyclin-like_dom"/>
</dbReference>
<dbReference type="AlphaFoldDB" id="A0A0C3C9D7"/>
<dbReference type="PANTHER" id="PTHR15615">
    <property type="match status" value="1"/>
</dbReference>
<dbReference type="InParanoid" id="A0A0C3C9D7"/>
<gene>
    <name evidence="4" type="ORF">PILCRDRAFT_816260</name>
</gene>
<dbReference type="EMBL" id="KN832982">
    <property type="protein sequence ID" value="KIM86317.1"/>
    <property type="molecule type" value="Genomic_DNA"/>
</dbReference>
<evidence type="ECO:0000313" key="4">
    <source>
        <dbReference type="EMBL" id="KIM86317.1"/>
    </source>
</evidence>
<feature type="compositionally biased region" description="Low complexity" evidence="2">
    <location>
        <begin position="212"/>
        <end position="224"/>
    </location>
</feature>
<feature type="region of interest" description="Disordered" evidence="2">
    <location>
        <begin position="183"/>
        <end position="233"/>
    </location>
</feature>
<evidence type="ECO:0000256" key="1">
    <source>
        <dbReference type="RuleBase" id="RU000383"/>
    </source>
</evidence>
<evidence type="ECO:0000256" key="2">
    <source>
        <dbReference type="SAM" id="MobiDB-lite"/>
    </source>
</evidence>
<dbReference type="CDD" id="cd20557">
    <property type="entry name" value="CYCLIN_ScPCL1-like"/>
    <property type="match status" value="1"/>
</dbReference>
<dbReference type="InterPro" id="IPR036915">
    <property type="entry name" value="Cyclin-like_sf"/>
</dbReference>
<reference evidence="4 5" key="1">
    <citation type="submission" date="2014-04" db="EMBL/GenBank/DDBJ databases">
        <authorList>
            <consortium name="DOE Joint Genome Institute"/>
            <person name="Kuo A."/>
            <person name="Tarkka M."/>
            <person name="Buscot F."/>
            <person name="Kohler A."/>
            <person name="Nagy L.G."/>
            <person name="Floudas D."/>
            <person name="Copeland A."/>
            <person name="Barry K.W."/>
            <person name="Cichocki N."/>
            <person name="Veneault-Fourrey C."/>
            <person name="LaButti K."/>
            <person name="Lindquist E.A."/>
            <person name="Lipzen A."/>
            <person name="Lundell T."/>
            <person name="Morin E."/>
            <person name="Murat C."/>
            <person name="Sun H."/>
            <person name="Tunlid A."/>
            <person name="Henrissat B."/>
            <person name="Grigoriev I.V."/>
            <person name="Hibbett D.S."/>
            <person name="Martin F."/>
            <person name="Nordberg H.P."/>
            <person name="Cantor M.N."/>
            <person name="Hua S.X."/>
        </authorList>
    </citation>
    <scope>NUCLEOTIDE SEQUENCE [LARGE SCALE GENOMIC DNA]</scope>
    <source>
        <strain evidence="4 5">F 1598</strain>
    </source>
</reference>
<keyword evidence="5" id="KW-1185">Reference proteome</keyword>
<dbReference type="InterPro" id="IPR006671">
    <property type="entry name" value="Cyclin_N"/>
</dbReference>
<reference evidence="5" key="2">
    <citation type="submission" date="2015-01" db="EMBL/GenBank/DDBJ databases">
        <title>Evolutionary Origins and Diversification of the Mycorrhizal Mutualists.</title>
        <authorList>
            <consortium name="DOE Joint Genome Institute"/>
            <consortium name="Mycorrhizal Genomics Consortium"/>
            <person name="Kohler A."/>
            <person name="Kuo A."/>
            <person name="Nagy L.G."/>
            <person name="Floudas D."/>
            <person name="Copeland A."/>
            <person name="Barry K.W."/>
            <person name="Cichocki N."/>
            <person name="Veneault-Fourrey C."/>
            <person name="LaButti K."/>
            <person name="Lindquist E.A."/>
            <person name="Lipzen A."/>
            <person name="Lundell T."/>
            <person name="Morin E."/>
            <person name="Murat C."/>
            <person name="Riley R."/>
            <person name="Ohm R."/>
            <person name="Sun H."/>
            <person name="Tunlid A."/>
            <person name="Henrissat B."/>
            <person name="Grigoriev I.V."/>
            <person name="Hibbett D.S."/>
            <person name="Martin F."/>
        </authorList>
    </citation>
    <scope>NUCLEOTIDE SEQUENCE [LARGE SCALE GENOMIC DNA]</scope>
    <source>
        <strain evidence="5">F 1598</strain>
    </source>
</reference>
<evidence type="ECO:0000313" key="5">
    <source>
        <dbReference type="Proteomes" id="UP000054166"/>
    </source>
</evidence>
<dbReference type="Gene3D" id="1.10.472.10">
    <property type="entry name" value="Cyclin-like"/>
    <property type="match status" value="1"/>
</dbReference>
<dbReference type="SUPFAM" id="SSF47954">
    <property type="entry name" value="Cyclin-like"/>
    <property type="match status" value="1"/>
</dbReference>
<dbReference type="PANTHER" id="PTHR15615:SF10">
    <property type="entry name" value="PHO85 CYCLIN-2-RELATED"/>
    <property type="match status" value="1"/>
</dbReference>
<dbReference type="GO" id="GO:0019901">
    <property type="term" value="F:protein kinase binding"/>
    <property type="evidence" value="ECO:0007669"/>
    <property type="project" value="InterPro"/>
</dbReference>
<dbReference type="SMART" id="SM00385">
    <property type="entry name" value="CYCLIN"/>
    <property type="match status" value="1"/>
</dbReference>
<dbReference type="Proteomes" id="UP000054166">
    <property type="component" value="Unassembled WGS sequence"/>
</dbReference>
<feature type="compositionally biased region" description="Basic residues" evidence="2">
    <location>
        <begin position="184"/>
        <end position="202"/>
    </location>
</feature>
<dbReference type="GO" id="GO:0005634">
    <property type="term" value="C:nucleus"/>
    <property type="evidence" value="ECO:0007669"/>
    <property type="project" value="TreeGrafter"/>
</dbReference>